<dbReference type="Proteomes" id="UP000218824">
    <property type="component" value="Chromosome"/>
</dbReference>
<gene>
    <name evidence="3" type="ORF">LEN_0055</name>
</gene>
<evidence type="ECO:0000259" key="2">
    <source>
        <dbReference type="Pfam" id="PF02129"/>
    </source>
</evidence>
<protein>
    <recommendedName>
        <fullName evidence="2">Xaa-Pro dipeptidyl-peptidase-like domain-containing protein</fullName>
    </recommendedName>
</protein>
<dbReference type="AlphaFoldDB" id="A0AAU9AAI5"/>
<feature type="domain" description="Xaa-Pro dipeptidyl-peptidase-like" evidence="2">
    <location>
        <begin position="132"/>
        <end position="316"/>
    </location>
</feature>
<evidence type="ECO:0000313" key="3">
    <source>
        <dbReference type="EMBL" id="BAV95542.1"/>
    </source>
</evidence>
<dbReference type="PANTHER" id="PTHR43265">
    <property type="entry name" value="ESTERASE ESTD"/>
    <property type="match status" value="1"/>
</dbReference>
<organism evidence="3 4">
    <name type="scientific">Lysobacter enzymogenes</name>
    <dbReference type="NCBI Taxonomy" id="69"/>
    <lineage>
        <taxon>Bacteria</taxon>
        <taxon>Pseudomonadati</taxon>
        <taxon>Pseudomonadota</taxon>
        <taxon>Gammaproteobacteria</taxon>
        <taxon>Lysobacterales</taxon>
        <taxon>Lysobacteraceae</taxon>
        <taxon>Lysobacter</taxon>
    </lineage>
</organism>
<dbReference type="GeneID" id="83061999"/>
<dbReference type="EMBL" id="AP014940">
    <property type="protein sequence ID" value="BAV95542.1"/>
    <property type="molecule type" value="Genomic_DNA"/>
</dbReference>
<sequence length="456" mass="49119">MNLFLPRIAALTAALFAAAAVQAADTRSAPKPAPGKGADLSCHVGAYRLDDGRALALGRIDDPAALRWRLLDGRTGKLANKDGALVSTLGWSDRADGVKVQLGQCGEGVVFDGHRGERLKFDIVDTTFEGAGVKLRGRLVLPAGQDKVPVVVMVHGSENYSGVDLYYQQHLFPTEGVGVFVYDKRGTGGSSGKYTQNFHELSDDAGAALREALRVGGARVGRIGYLGGSQGGWVAPLAASKTPQAQFVEVGFGLADGVLAEDRDQVVLDLRAAGFGDAPTLRKARELTDATGLIASTNGKRGWKELDAARAKYSKQPWWKAVKGEYSGMIANHTPAEIAAEFAKYDFEVSWDYDPMPVLRTLKTPQLWMLGGDDIEAPSEETQKRLTALGRAGRPITSVVFPQADHGILEFEKNAKGERQHTRTAEGYVRMQLDWIKRGTLDGWPYGTAKQLAGPK</sequence>
<name>A0AAU9AAI5_LYSEN</name>
<dbReference type="RefSeq" id="WP_096376192.1">
    <property type="nucleotide sequence ID" value="NZ_AP014940.1"/>
</dbReference>
<dbReference type="InterPro" id="IPR029058">
    <property type="entry name" value="AB_hydrolase_fold"/>
</dbReference>
<dbReference type="Pfam" id="PF02129">
    <property type="entry name" value="Peptidase_S15"/>
    <property type="match status" value="1"/>
</dbReference>
<dbReference type="Gene3D" id="3.40.50.1820">
    <property type="entry name" value="alpha/beta hydrolase"/>
    <property type="match status" value="1"/>
</dbReference>
<proteinExistence type="predicted"/>
<evidence type="ECO:0000313" key="4">
    <source>
        <dbReference type="Proteomes" id="UP000218824"/>
    </source>
</evidence>
<dbReference type="KEGG" id="lem:LEN_0055"/>
<dbReference type="InterPro" id="IPR053145">
    <property type="entry name" value="AB_hydrolase_Est10"/>
</dbReference>
<reference evidence="3 4" key="1">
    <citation type="journal article" date="2017" name="DNA Res.">
        <title>Complete genome sequence and expression profile of the commercial lytic enzyme producer Lysobacter enzymogenes M497-1.</title>
        <authorList>
            <person name="Takami H."/>
            <person name="Toyoda A."/>
            <person name="Uchiyama I."/>
            <person name="Itoh T."/>
            <person name="Takaki Y."/>
            <person name="Arai W."/>
            <person name="Nishi S."/>
            <person name="Kawai M."/>
            <person name="Shinya K."/>
            <person name="Ikeda H."/>
        </authorList>
    </citation>
    <scope>NUCLEOTIDE SEQUENCE [LARGE SCALE GENOMIC DNA]</scope>
    <source>
        <strain evidence="3 4">M497-1</strain>
    </source>
</reference>
<dbReference type="SUPFAM" id="SSF53474">
    <property type="entry name" value="alpha/beta-Hydrolases"/>
    <property type="match status" value="1"/>
</dbReference>
<keyword evidence="1" id="KW-0732">Signal</keyword>
<dbReference type="InterPro" id="IPR000383">
    <property type="entry name" value="Xaa-Pro-like_dom"/>
</dbReference>
<dbReference type="GO" id="GO:0052689">
    <property type="term" value="F:carboxylic ester hydrolase activity"/>
    <property type="evidence" value="ECO:0007669"/>
    <property type="project" value="TreeGrafter"/>
</dbReference>
<accession>A0AAU9AAI5</accession>
<evidence type="ECO:0000256" key="1">
    <source>
        <dbReference type="SAM" id="SignalP"/>
    </source>
</evidence>
<dbReference type="PANTHER" id="PTHR43265:SF1">
    <property type="entry name" value="ESTERASE ESTD"/>
    <property type="match status" value="1"/>
</dbReference>
<feature type="signal peptide" evidence="1">
    <location>
        <begin position="1"/>
        <end position="23"/>
    </location>
</feature>
<feature type="chain" id="PRO_5043829550" description="Xaa-Pro dipeptidyl-peptidase-like domain-containing protein" evidence="1">
    <location>
        <begin position="24"/>
        <end position="456"/>
    </location>
</feature>